<keyword evidence="2" id="KW-0472">Membrane</keyword>
<dbReference type="EMBL" id="BMOR01000015">
    <property type="protein sequence ID" value="GGN42359.1"/>
    <property type="molecule type" value="Genomic_DNA"/>
</dbReference>
<comment type="caution">
    <text evidence="4">The sequence shown here is derived from an EMBL/GenBank/DDBJ whole genome shotgun (WGS) entry which is preliminary data.</text>
</comment>
<feature type="domain" description="Protein-glutamine gamma-glutamyltransferase-like C-terminal" evidence="3">
    <location>
        <begin position="390"/>
        <end position="458"/>
    </location>
</feature>
<keyword evidence="2" id="KW-0812">Transmembrane</keyword>
<feature type="transmembrane region" description="Helical" evidence="2">
    <location>
        <begin position="88"/>
        <end position="108"/>
    </location>
</feature>
<feature type="transmembrane region" description="Helical" evidence="2">
    <location>
        <begin position="272"/>
        <end position="292"/>
    </location>
</feature>
<dbReference type="RefSeq" id="WP_189057976.1">
    <property type="nucleotide sequence ID" value="NZ_BMOR01000015.1"/>
</dbReference>
<evidence type="ECO:0000313" key="4">
    <source>
        <dbReference type="EMBL" id="GGN42359.1"/>
    </source>
</evidence>
<protein>
    <recommendedName>
        <fullName evidence="3">Protein-glutamine gamma-glutamyltransferase-like C-terminal domain-containing protein</fullName>
    </recommendedName>
</protein>
<keyword evidence="2" id="KW-1133">Transmembrane helix</keyword>
<feature type="region of interest" description="Disordered" evidence="1">
    <location>
        <begin position="196"/>
        <end position="220"/>
    </location>
</feature>
<name>A0ABQ2JAW7_9DEIO</name>
<dbReference type="Pfam" id="PF13559">
    <property type="entry name" value="DUF4129"/>
    <property type="match status" value="1"/>
</dbReference>
<accession>A0ABQ2JAW7</accession>
<dbReference type="Proteomes" id="UP000645517">
    <property type="component" value="Unassembled WGS sequence"/>
</dbReference>
<feature type="transmembrane region" description="Helical" evidence="2">
    <location>
        <begin position="160"/>
        <end position="178"/>
    </location>
</feature>
<proteinExistence type="predicted"/>
<evidence type="ECO:0000256" key="2">
    <source>
        <dbReference type="SAM" id="Phobius"/>
    </source>
</evidence>
<feature type="transmembrane region" description="Helical" evidence="2">
    <location>
        <begin position="332"/>
        <end position="354"/>
    </location>
</feature>
<feature type="transmembrane region" description="Helical" evidence="2">
    <location>
        <begin position="120"/>
        <end position="140"/>
    </location>
</feature>
<evidence type="ECO:0000259" key="3">
    <source>
        <dbReference type="Pfam" id="PF13559"/>
    </source>
</evidence>
<organism evidence="4 5">
    <name type="scientific">Deinococcus daejeonensis</name>
    <dbReference type="NCBI Taxonomy" id="1007098"/>
    <lineage>
        <taxon>Bacteria</taxon>
        <taxon>Thermotogati</taxon>
        <taxon>Deinococcota</taxon>
        <taxon>Deinococci</taxon>
        <taxon>Deinococcales</taxon>
        <taxon>Deinococcaceae</taxon>
        <taxon>Deinococcus</taxon>
    </lineage>
</organism>
<sequence length="479" mass="48701">MTDLTSPVPDDLAAPRTGPPLTAYGLALLPLGLAGLLPLWGAALLCGLFALGVRFPVWAQARVLGTQLIIGLSVAAQVPAALAQPRQLLVLAGTYLLLSLSGFALGAGAHALEDGRRRGLLALLPGLLAPQPGLILALAGGALARPARDARHSAQTAPGWWTWVAGAAVAAALLGTLLPMPHPDIAGAFLPTPTQTAQVARESQAAPPAPGDPSASVSPSAERSWLGVQLDVGVPLLPPELALGAGLLGLLAAAGVPQLRRRAGRRPHPSEVLMVAGLVLTGLLWVVSAILLNLGGRPPGSADSAAAPPPDEAARMAEAATGPAAQVIGVTWLAPMAQLLALAALLFVAAVLLVNHRRAAATVTATATPEHDDLPTTSAVPAPLHRVRAAYREVLTALSDAGLGRAAHETPSGYAARLGARHPALADPLGTLTALYEPVRYGGQLTDEQAGQAEQAARAVLQVIPTLPPEDSADHEDLS</sequence>
<reference evidence="5" key="1">
    <citation type="journal article" date="2019" name="Int. J. Syst. Evol. Microbiol.">
        <title>The Global Catalogue of Microorganisms (GCM) 10K type strain sequencing project: providing services to taxonomists for standard genome sequencing and annotation.</title>
        <authorList>
            <consortium name="The Broad Institute Genomics Platform"/>
            <consortium name="The Broad Institute Genome Sequencing Center for Infectious Disease"/>
            <person name="Wu L."/>
            <person name="Ma J."/>
        </authorList>
    </citation>
    <scope>NUCLEOTIDE SEQUENCE [LARGE SCALE GENOMIC DNA]</scope>
    <source>
        <strain evidence="5">JCM 16918</strain>
    </source>
</reference>
<feature type="transmembrane region" description="Helical" evidence="2">
    <location>
        <begin position="27"/>
        <end position="51"/>
    </location>
</feature>
<dbReference type="InterPro" id="IPR025403">
    <property type="entry name" value="TgpA-like_C"/>
</dbReference>
<keyword evidence="5" id="KW-1185">Reference proteome</keyword>
<gene>
    <name evidence="4" type="ORF">GCM10010842_28780</name>
</gene>
<evidence type="ECO:0000256" key="1">
    <source>
        <dbReference type="SAM" id="MobiDB-lite"/>
    </source>
</evidence>
<evidence type="ECO:0000313" key="5">
    <source>
        <dbReference type="Proteomes" id="UP000645517"/>
    </source>
</evidence>